<dbReference type="Pfam" id="PF23544">
    <property type="entry name" value="AtuA_ferredoxin"/>
    <property type="match status" value="1"/>
</dbReference>
<dbReference type="Pfam" id="PF07287">
    <property type="entry name" value="AtuA"/>
    <property type="match status" value="1"/>
</dbReference>
<dbReference type="InterPro" id="IPR056362">
    <property type="entry name" value="AtuA-like_ferredoxin_dom"/>
</dbReference>
<keyword evidence="4" id="KW-1185">Reference proteome</keyword>
<evidence type="ECO:0000313" key="4">
    <source>
        <dbReference type="Proteomes" id="UP000432464"/>
    </source>
</evidence>
<accession>A0A6I3L5F9</accession>
<dbReference type="PANTHER" id="PTHR47708">
    <property type="match status" value="1"/>
</dbReference>
<organism evidence="3 4">
    <name type="scientific">Nocardia aurantiaca</name>
    <dbReference type="NCBI Taxonomy" id="2675850"/>
    <lineage>
        <taxon>Bacteria</taxon>
        <taxon>Bacillati</taxon>
        <taxon>Actinomycetota</taxon>
        <taxon>Actinomycetes</taxon>
        <taxon>Mycobacteriales</taxon>
        <taxon>Nocardiaceae</taxon>
        <taxon>Nocardia</taxon>
    </lineage>
</organism>
<evidence type="ECO:0000259" key="2">
    <source>
        <dbReference type="Pfam" id="PF23544"/>
    </source>
</evidence>
<protein>
    <submittedName>
        <fullName evidence="3">Acyclic terpene utilization AtuA family protein</fullName>
    </submittedName>
</protein>
<proteinExistence type="predicted"/>
<dbReference type="Proteomes" id="UP000432464">
    <property type="component" value="Unassembled WGS sequence"/>
</dbReference>
<feature type="domain" description="Acyclic terpene utilisation N-terminal" evidence="1">
    <location>
        <begin position="6"/>
        <end position="447"/>
    </location>
</feature>
<evidence type="ECO:0000259" key="1">
    <source>
        <dbReference type="Pfam" id="PF07287"/>
    </source>
</evidence>
<dbReference type="InterPro" id="IPR010839">
    <property type="entry name" value="AtuA_N"/>
</dbReference>
<comment type="caution">
    <text evidence="3">The sequence shown here is derived from an EMBL/GenBank/DDBJ whole genome shotgun (WGS) entry which is preliminary data.</text>
</comment>
<feature type="domain" description="AtuA-like ferredoxin-fold" evidence="2">
    <location>
        <begin position="488"/>
        <end position="585"/>
    </location>
</feature>
<name>A0A6I3L5F9_9NOCA</name>
<reference evidence="3 4" key="1">
    <citation type="submission" date="2019-11" db="EMBL/GenBank/DDBJ databases">
        <title>Nocardia sp. nov. CT2-14 isolated from soil.</title>
        <authorList>
            <person name="Kanchanasin P."/>
            <person name="Tanasupawat S."/>
            <person name="Yuki M."/>
            <person name="Kudo T."/>
        </authorList>
    </citation>
    <scope>NUCLEOTIDE SEQUENCE [LARGE SCALE GENOMIC DNA]</scope>
    <source>
        <strain evidence="3 4">CT2-14</strain>
    </source>
</reference>
<dbReference type="PANTHER" id="PTHR47708:SF2">
    <property type="entry name" value="SI:CH73-132F6.5"/>
    <property type="match status" value="1"/>
</dbReference>
<evidence type="ECO:0000313" key="3">
    <source>
        <dbReference type="EMBL" id="MTE16751.1"/>
    </source>
</evidence>
<dbReference type="AlphaFoldDB" id="A0A6I3L5F9"/>
<sequence>MNDWSVNIGGAAGMWGDSYLATPQLLADGRCDYLIYDALAEITMAILTKARMRDPDQGYAHDIISTIGANLRQMRDSGVKVVTNAGGVNPRAAAARLRALAAESGVEVRVAAVDGDDLMPRLDRLRELDIREMGRGTAIPDRPISMNAYLGARPIAAALAAGAEVVITGRCVDSALTLGPLIHEYGWGPEEFDVLSGGSLAGHLIECGPQATGGLLTDWEDTPSWVNSGFPIAMVRADGSFEITAPVGTDAVVDRRTVIEQMLYEIGDPAAYLLPDVTCDWTQVVVGEIGRNRVEVSGARGVAPTATLKACAQVFDGHRTQVQFFLGGRDAARRGRRAAQDLLTRTRKMFADRGFTDFRDTLVEVVGAEDTYGANAQELTPREVWVRIAVHHDNPAALTAFVREFPSIGVGGPCGMGGVGGGLPKPSPVLRLESFLVPRDLVAAEITVDGQLLDSEWGDVPESLCVQDGPRGSDIDTDLPVEAGVELPLIAIAYGRSGDKGDNVNIGIAARHPDFEPLIHAQLTVGRVGVYLNHLGATHIERFMLPGSHSVNFLLHNGLGGGGAASLRIDPQGKAAAQQLLDLHINIPAAMLAHPALAPIPEVVTARSRRSTTPKESQ</sequence>
<dbReference type="EMBL" id="WMBB01000016">
    <property type="protein sequence ID" value="MTE16751.1"/>
    <property type="molecule type" value="Genomic_DNA"/>
</dbReference>
<gene>
    <name evidence="3" type="ORF">GLP40_28845</name>
</gene>